<proteinExistence type="predicted"/>
<keyword evidence="3" id="KW-1185">Reference proteome</keyword>
<dbReference type="PROSITE" id="PS50812">
    <property type="entry name" value="PWWP"/>
    <property type="match status" value="1"/>
</dbReference>
<evidence type="ECO:0000313" key="3">
    <source>
        <dbReference type="Proteomes" id="UP000887013"/>
    </source>
</evidence>
<dbReference type="Pfam" id="PF00855">
    <property type="entry name" value="PWWP"/>
    <property type="match status" value="1"/>
</dbReference>
<evidence type="ECO:0000313" key="2">
    <source>
        <dbReference type="EMBL" id="GFT65589.1"/>
    </source>
</evidence>
<gene>
    <name evidence="2" type="ORF">NPIL_231482</name>
</gene>
<dbReference type="AlphaFoldDB" id="A0A8X6PGR7"/>
<reference evidence="2" key="1">
    <citation type="submission" date="2020-08" db="EMBL/GenBank/DDBJ databases">
        <title>Multicomponent nature underlies the extraordinary mechanical properties of spider dragline silk.</title>
        <authorList>
            <person name="Kono N."/>
            <person name="Nakamura H."/>
            <person name="Mori M."/>
            <person name="Yoshida Y."/>
            <person name="Ohtoshi R."/>
            <person name="Malay A.D."/>
            <person name="Moran D.A.P."/>
            <person name="Tomita M."/>
            <person name="Numata K."/>
            <person name="Arakawa K."/>
        </authorList>
    </citation>
    <scope>NUCLEOTIDE SEQUENCE</scope>
</reference>
<feature type="domain" description="PWWP" evidence="1">
    <location>
        <begin position="22"/>
        <end position="104"/>
    </location>
</feature>
<evidence type="ECO:0000259" key="1">
    <source>
        <dbReference type="PROSITE" id="PS50812"/>
    </source>
</evidence>
<name>A0A8X6PGR7_NEPPI</name>
<dbReference type="OrthoDB" id="62853at2759"/>
<comment type="caution">
    <text evidence="2">The sequence shown here is derived from an EMBL/GenBank/DDBJ whole genome shotgun (WGS) entry which is preliminary data.</text>
</comment>
<dbReference type="Proteomes" id="UP000887013">
    <property type="component" value="Unassembled WGS sequence"/>
</dbReference>
<dbReference type="SMART" id="SM00293">
    <property type="entry name" value="PWWP"/>
    <property type="match status" value="1"/>
</dbReference>
<dbReference type="Gene3D" id="2.30.30.140">
    <property type="match status" value="1"/>
</dbReference>
<sequence length="249" mass="29638">MARRRRSRHVNEEISLPPDFKNYDLVWVKMRGYPLWPAQADFELGISYWRYSFFQCNGSVNKILSKIRPPVKRIFKKNMRLVHFYGTHDFAWMYEKNIFSYEDYYGTASRPGAPLKSYASASLQISRACHRRRLSKNGLKGIKEFEEIAKKRVKYPLLDNGEEDYVLPRVKRVKKEKSKEKTIKTVKRAKGKCRSIKKCQSGYSCGTVHVQNYKEVIHSELQVQLERCDENEMLKEQYRFALERKRWTS</sequence>
<accession>A0A8X6PGR7</accession>
<dbReference type="EMBL" id="BMAW01068688">
    <property type="protein sequence ID" value="GFT65589.1"/>
    <property type="molecule type" value="Genomic_DNA"/>
</dbReference>
<protein>
    <recommendedName>
        <fullName evidence="1">PWWP domain-containing protein</fullName>
    </recommendedName>
</protein>
<dbReference type="InterPro" id="IPR000313">
    <property type="entry name" value="PWWP_dom"/>
</dbReference>
<dbReference type="SUPFAM" id="SSF63748">
    <property type="entry name" value="Tudor/PWWP/MBT"/>
    <property type="match status" value="1"/>
</dbReference>
<organism evidence="2 3">
    <name type="scientific">Nephila pilipes</name>
    <name type="common">Giant wood spider</name>
    <name type="synonym">Nephila maculata</name>
    <dbReference type="NCBI Taxonomy" id="299642"/>
    <lineage>
        <taxon>Eukaryota</taxon>
        <taxon>Metazoa</taxon>
        <taxon>Ecdysozoa</taxon>
        <taxon>Arthropoda</taxon>
        <taxon>Chelicerata</taxon>
        <taxon>Arachnida</taxon>
        <taxon>Araneae</taxon>
        <taxon>Araneomorphae</taxon>
        <taxon>Entelegynae</taxon>
        <taxon>Araneoidea</taxon>
        <taxon>Nephilidae</taxon>
        <taxon>Nephila</taxon>
    </lineage>
</organism>